<reference evidence="2" key="1">
    <citation type="submission" date="2015-07" db="EMBL/GenBank/DDBJ databases">
        <title>Transcriptome Assembly of Anthurium amnicola.</title>
        <authorList>
            <person name="Suzuki J."/>
        </authorList>
    </citation>
    <scope>NUCLEOTIDE SEQUENCE</scope>
</reference>
<organism evidence="2">
    <name type="scientific">Anthurium amnicola</name>
    <dbReference type="NCBI Taxonomy" id="1678845"/>
    <lineage>
        <taxon>Eukaryota</taxon>
        <taxon>Viridiplantae</taxon>
        <taxon>Streptophyta</taxon>
        <taxon>Embryophyta</taxon>
        <taxon>Tracheophyta</taxon>
        <taxon>Spermatophyta</taxon>
        <taxon>Magnoliopsida</taxon>
        <taxon>Liliopsida</taxon>
        <taxon>Araceae</taxon>
        <taxon>Pothoideae</taxon>
        <taxon>Potheae</taxon>
        <taxon>Anthurium</taxon>
    </lineage>
</organism>
<name>A0A1D1ZG84_9ARAE</name>
<sequence>MQVTRLQFGVYSNQQPFCLYLFPLVATSLDTNSSSTQPIYQPFYRLRDIDAIFFNASVGYIYESGHIPQVYFDTPGYCFYERSGDVYLSSRALNETALRMGNMLLAEFCKLSRDEIRTGAADRLLKKAKVPIIKSLYVEAEFEFVAIDSRTWTSMRMHATQQPQQPPPSNTNADQPVNNRKRSQGGRISIADVLDNDDTNDEYETRIASPANRIEFNAAPIVKQEPSPANSTPSSPDQTLRSTRSSSPVSVTDDDNSRRKRRRVIPSAITKTTNNPEAMERVRNNLKLKQQKSVGEVRQNRLMQESIVDRRHSVAVAGYNNAHSSSNFSAAWDPSRHLNTKRHSLSQHHLNLYSRPRVNRTASTSSSSDNNSPIHTSMTAGHRASVSGYPSQSAFSSACRQSNQSQTVHPASRSASIHGLISSDCHNASRPVPSIQVTPSTTPHAPSSALPRRESLTNNSPAPPSDRSKDSFIQVFDTFYDAVADTHSLKTTLEEQIRKTSALLQTLQSSGLMIESLVRGQVREMQREVINDLTSIEKRVARVEERMNCVTSSPPLDCDRRLSDISTVSSDSGYSGSSKSAMSPRTPEAFSRRESQDVPKKDYENVLTQLKARLESLERRMSVA</sequence>
<feature type="region of interest" description="Disordered" evidence="1">
    <location>
        <begin position="156"/>
        <end position="197"/>
    </location>
</feature>
<feature type="compositionally biased region" description="Low complexity" evidence="1">
    <location>
        <begin position="359"/>
        <end position="377"/>
    </location>
</feature>
<feature type="compositionally biased region" description="Polar residues" evidence="1">
    <location>
        <begin position="388"/>
        <end position="415"/>
    </location>
</feature>
<feature type="compositionally biased region" description="Low complexity" evidence="1">
    <location>
        <begin position="241"/>
        <end position="251"/>
    </location>
</feature>
<feature type="compositionally biased region" description="Basic and acidic residues" evidence="1">
    <location>
        <begin position="590"/>
        <end position="602"/>
    </location>
</feature>
<dbReference type="AlphaFoldDB" id="A0A1D1ZG84"/>
<evidence type="ECO:0000313" key="2">
    <source>
        <dbReference type="EMBL" id="JAT65869.1"/>
    </source>
</evidence>
<feature type="compositionally biased region" description="Polar residues" evidence="1">
    <location>
        <begin position="227"/>
        <end position="240"/>
    </location>
</feature>
<gene>
    <name evidence="2" type="ORF">g.43442</name>
</gene>
<dbReference type="EMBL" id="GDJX01002067">
    <property type="protein sequence ID" value="JAT65869.1"/>
    <property type="molecule type" value="Transcribed_RNA"/>
</dbReference>
<feature type="region of interest" description="Disordered" evidence="1">
    <location>
        <begin position="560"/>
        <end position="602"/>
    </location>
</feature>
<proteinExistence type="predicted"/>
<feature type="compositionally biased region" description="Low complexity" evidence="1">
    <location>
        <begin position="564"/>
        <end position="583"/>
    </location>
</feature>
<protein>
    <submittedName>
        <fullName evidence="2">Uncharacterized protein</fullName>
    </submittedName>
</protein>
<feature type="region of interest" description="Disordered" evidence="1">
    <location>
        <begin position="219"/>
        <end position="270"/>
    </location>
</feature>
<feature type="compositionally biased region" description="Polar residues" evidence="1">
    <location>
        <begin position="435"/>
        <end position="445"/>
    </location>
</feature>
<feature type="region of interest" description="Disordered" evidence="1">
    <location>
        <begin position="340"/>
        <end position="469"/>
    </location>
</feature>
<accession>A0A1D1ZG84</accession>
<evidence type="ECO:0000256" key="1">
    <source>
        <dbReference type="SAM" id="MobiDB-lite"/>
    </source>
</evidence>